<dbReference type="GO" id="GO:0005344">
    <property type="term" value="F:oxygen carrier activity"/>
    <property type="evidence" value="ECO:0007669"/>
    <property type="project" value="UniProtKB-KW"/>
</dbReference>
<evidence type="ECO:0000313" key="4">
    <source>
        <dbReference type="WBParaSite" id="Pan_g9571.t1"/>
    </source>
</evidence>
<evidence type="ECO:0000259" key="2">
    <source>
        <dbReference type="Pfam" id="PF00042"/>
    </source>
</evidence>
<dbReference type="InterPro" id="IPR000971">
    <property type="entry name" value="Globin"/>
</dbReference>
<accession>A0A7E5A293</accession>
<reference evidence="4" key="2">
    <citation type="submission" date="2020-10" db="UniProtKB">
        <authorList>
            <consortium name="WormBaseParasite"/>
        </authorList>
    </citation>
    <scope>IDENTIFICATION</scope>
</reference>
<dbReference type="AlphaFoldDB" id="A0A7E5A293"/>
<comment type="similarity">
    <text evidence="1">Belongs to the globin family.</text>
</comment>
<dbReference type="SUPFAM" id="SSF46458">
    <property type="entry name" value="Globin-like"/>
    <property type="match status" value="1"/>
</dbReference>
<feature type="domain" description="Globin" evidence="2">
    <location>
        <begin position="49"/>
        <end position="145"/>
    </location>
</feature>
<keyword evidence="1" id="KW-0813">Transport</keyword>
<keyword evidence="1" id="KW-0479">Metal-binding</keyword>
<dbReference type="CDD" id="cd01040">
    <property type="entry name" value="Mb-like"/>
    <property type="match status" value="1"/>
</dbReference>
<organism evidence="3 4">
    <name type="scientific">Panagrellus redivivus</name>
    <name type="common">Microworm</name>
    <dbReference type="NCBI Taxonomy" id="6233"/>
    <lineage>
        <taxon>Eukaryota</taxon>
        <taxon>Metazoa</taxon>
        <taxon>Ecdysozoa</taxon>
        <taxon>Nematoda</taxon>
        <taxon>Chromadorea</taxon>
        <taxon>Rhabditida</taxon>
        <taxon>Tylenchina</taxon>
        <taxon>Panagrolaimomorpha</taxon>
        <taxon>Panagrolaimoidea</taxon>
        <taxon>Panagrolaimidae</taxon>
        <taxon>Panagrellus</taxon>
    </lineage>
</organism>
<dbReference type="Gene3D" id="1.10.490.10">
    <property type="entry name" value="Globins"/>
    <property type="match status" value="1"/>
</dbReference>
<name>A0A7E5A293_PANRE</name>
<keyword evidence="1" id="KW-0408">Iron</keyword>
<dbReference type="GO" id="GO:0019825">
    <property type="term" value="F:oxygen binding"/>
    <property type="evidence" value="ECO:0007669"/>
    <property type="project" value="InterPro"/>
</dbReference>
<keyword evidence="1" id="KW-0561">Oxygen transport</keyword>
<sequence>MSSDSFSCDATSDLTDVTILHWVPSQHETELMKRTFSYDFDFLYKVGASIFTYIFENHPKTKELFPSMIQYGDNWKHSKEFLLFSTKFAQVLSHAVKNVAQIDTITAPLYSIGAMHTDFEPRGFHARYWNMFVDAMGMTMRKTIEPMTTLSSGEKSEAVMVWRRLAHFVISHMKRGFNDRKNGMIK</sequence>
<dbReference type="GO" id="GO:0020037">
    <property type="term" value="F:heme binding"/>
    <property type="evidence" value="ECO:0007669"/>
    <property type="project" value="InterPro"/>
</dbReference>
<proteinExistence type="inferred from homology"/>
<dbReference type="Pfam" id="PF00042">
    <property type="entry name" value="Globin"/>
    <property type="match status" value="1"/>
</dbReference>
<dbReference type="InterPro" id="IPR044399">
    <property type="entry name" value="Mb-like_M"/>
</dbReference>
<keyword evidence="3" id="KW-1185">Reference proteome</keyword>
<reference evidence="3" key="1">
    <citation type="journal article" date="2013" name="Genetics">
        <title>The draft genome and transcriptome of Panagrellus redivivus are shaped by the harsh demands of a free-living lifestyle.</title>
        <authorList>
            <person name="Srinivasan J."/>
            <person name="Dillman A.R."/>
            <person name="Macchietto M.G."/>
            <person name="Heikkinen L."/>
            <person name="Lakso M."/>
            <person name="Fracchia K.M."/>
            <person name="Antoshechkin I."/>
            <person name="Mortazavi A."/>
            <person name="Wong G."/>
            <person name="Sternberg P.W."/>
        </authorList>
    </citation>
    <scope>NUCLEOTIDE SEQUENCE [LARGE SCALE GENOMIC DNA]</scope>
    <source>
        <strain evidence="3">MT8872</strain>
    </source>
</reference>
<dbReference type="PANTHER" id="PTHR47768">
    <property type="entry name" value="GLOBIN RELATED-RELATED"/>
    <property type="match status" value="1"/>
</dbReference>
<evidence type="ECO:0000256" key="1">
    <source>
        <dbReference type="RuleBase" id="RU000356"/>
    </source>
</evidence>
<dbReference type="InterPro" id="IPR009050">
    <property type="entry name" value="Globin-like_sf"/>
</dbReference>
<dbReference type="Proteomes" id="UP000492821">
    <property type="component" value="Unassembled WGS sequence"/>
</dbReference>
<dbReference type="WBParaSite" id="Pan_g9571.t1">
    <property type="protein sequence ID" value="Pan_g9571.t1"/>
    <property type="gene ID" value="Pan_g9571"/>
</dbReference>
<protein>
    <submittedName>
        <fullName evidence="4">GLOBIN domain-containing protein</fullName>
    </submittedName>
</protein>
<dbReference type="InterPro" id="IPR012292">
    <property type="entry name" value="Globin/Proto"/>
</dbReference>
<keyword evidence="1" id="KW-0349">Heme</keyword>
<evidence type="ECO:0000313" key="3">
    <source>
        <dbReference type="Proteomes" id="UP000492821"/>
    </source>
</evidence>
<dbReference type="PANTHER" id="PTHR47768:SF1">
    <property type="entry name" value="GLOBIN FAMILY PROFILE DOMAIN-CONTAINING PROTEIN"/>
    <property type="match status" value="1"/>
</dbReference>
<dbReference type="InterPro" id="IPR053341">
    <property type="entry name" value="Oxidative_stress_globin-like"/>
</dbReference>